<keyword evidence="1" id="KW-0472">Membrane</keyword>
<dbReference type="Proteomes" id="UP000435138">
    <property type="component" value="Unassembled WGS sequence"/>
</dbReference>
<accession>A0A6A8AAA7</accession>
<comment type="caution">
    <text evidence="2">The sequence shown here is derived from an EMBL/GenBank/DDBJ whole genome shotgun (WGS) entry which is preliminary data.</text>
</comment>
<reference evidence="2 3" key="1">
    <citation type="submission" date="2019-11" db="EMBL/GenBank/DDBJ databases">
        <title>Genome analysis of Rhizobacterium cereale a novel genus and species isolated from maize roots in North Spain.</title>
        <authorList>
            <person name="Menendez E."/>
            <person name="Flores-Felix J.D."/>
            <person name="Ramirez-Bahena M.-H."/>
            <person name="Igual J.M."/>
            <person name="Garcia-Fraile P."/>
            <person name="Peix A."/>
            <person name="Velazquez E."/>
        </authorList>
    </citation>
    <scope>NUCLEOTIDE SEQUENCE [LARGE SCALE GENOMIC DNA]</scope>
    <source>
        <strain evidence="2 3">RZME27</strain>
    </source>
</reference>
<sequence length="47" mass="4647">MSKRQGIYFVLGLGVIMLVAAIISGHGPAYVSAAALFAGAAALNLAA</sequence>
<dbReference type="RefSeq" id="WP_153356175.1">
    <property type="nucleotide sequence ID" value="NZ_WIXI01000047.1"/>
</dbReference>
<evidence type="ECO:0000313" key="2">
    <source>
        <dbReference type="EMBL" id="MQY48205.1"/>
    </source>
</evidence>
<dbReference type="AlphaFoldDB" id="A0A6A8AAA7"/>
<organism evidence="2 3">
    <name type="scientific">Endobacterium cereale</name>
    <dbReference type="NCBI Taxonomy" id="2663029"/>
    <lineage>
        <taxon>Bacteria</taxon>
        <taxon>Pseudomonadati</taxon>
        <taxon>Pseudomonadota</taxon>
        <taxon>Alphaproteobacteria</taxon>
        <taxon>Hyphomicrobiales</taxon>
        <taxon>Rhizobiaceae</taxon>
        <taxon>Endobacterium</taxon>
    </lineage>
</organism>
<dbReference type="EMBL" id="WIXI01000047">
    <property type="protein sequence ID" value="MQY48205.1"/>
    <property type="molecule type" value="Genomic_DNA"/>
</dbReference>
<evidence type="ECO:0000256" key="1">
    <source>
        <dbReference type="SAM" id="Phobius"/>
    </source>
</evidence>
<name>A0A6A8AAA7_9HYPH</name>
<evidence type="ECO:0000313" key="3">
    <source>
        <dbReference type="Proteomes" id="UP000435138"/>
    </source>
</evidence>
<protein>
    <submittedName>
        <fullName evidence="2">Uncharacterized protein</fullName>
    </submittedName>
</protein>
<keyword evidence="1" id="KW-0812">Transmembrane</keyword>
<gene>
    <name evidence="2" type="ORF">GAO09_19405</name>
</gene>
<keyword evidence="3" id="KW-1185">Reference proteome</keyword>
<proteinExistence type="predicted"/>
<keyword evidence="1" id="KW-1133">Transmembrane helix</keyword>
<feature type="transmembrane region" description="Helical" evidence="1">
    <location>
        <begin position="7"/>
        <end position="23"/>
    </location>
</feature>